<accession>V6MIT2</accession>
<dbReference type="OrthoDB" id="396512at2"/>
<dbReference type="STRING" id="1408254.T458_05915"/>
<dbReference type="SUPFAM" id="SSF53448">
    <property type="entry name" value="Nucleotide-diphospho-sugar transferases"/>
    <property type="match status" value="1"/>
</dbReference>
<organism evidence="6 7">
    <name type="scientific">Brevibacillus panacihumi W25</name>
    <dbReference type="NCBI Taxonomy" id="1408254"/>
    <lineage>
        <taxon>Bacteria</taxon>
        <taxon>Bacillati</taxon>
        <taxon>Bacillota</taxon>
        <taxon>Bacilli</taxon>
        <taxon>Bacillales</taxon>
        <taxon>Paenibacillaceae</taxon>
        <taxon>Brevibacillus</taxon>
    </lineage>
</organism>
<dbReference type="RefSeq" id="WP_023555237.1">
    <property type="nucleotide sequence ID" value="NZ_KI629787.1"/>
</dbReference>
<comment type="caution">
    <text evidence="6">The sequence shown here is derived from an EMBL/GenBank/DDBJ whole genome shotgun (WGS) entry which is preliminary data.</text>
</comment>
<dbReference type="PANTHER" id="PTHR43179:SF12">
    <property type="entry name" value="GALACTOFURANOSYLTRANSFERASE GLFT2"/>
    <property type="match status" value="1"/>
</dbReference>
<evidence type="ECO:0000256" key="3">
    <source>
        <dbReference type="ARBA" id="ARBA00022676"/>
    </source>
</evidence>
<dbReference type="Gene3D" id="3.90.550.10">
    <property type="entry name" value="Spore Coat Polysaccharide Biosynthesis Protein SpsA, Chain A"/>
    <property type="match status" value="1"/>
</dbReference>
<evidence type="ECO:0000256" key="4">
    <source>
        <dbReference type="ARBA" id="ARBA00022679"/>
    </source>
</evidence>
<dbReference type="HOGENOM" id="CLU_1202950_0_0_9"/>
<name>V6MIT2_9BACL</name>
<comment type="similarity">
    <text evidence="2">Belongs to the glycosyltransferase 2 family.</text>
</comment>
<keyword evidence="7" id="KW-1185">Reference proteome</keyword>
<evidence type="ECO:0000313" key="7">
    <source>
        <dbReference type="Proteomes" id="UP000017973"/>
    </source>
</evidence>
<feature type="domain" description="Glycosyltransferase 2-like" evidence="5">
    <location>
        <begin position="7"/>
        <end position="178"/>
    </location>
</feature>
<dbReference type="GO" id="GO:0016757">
    <property type="term" value="F:glycosyltransferase activity"/>
    <property type="evidence" value="ECO:0007669"/>
    <property type="project" value="UniProtKB-KW"/>
</dbReference>
<protein>
    <submittedName>
        <fullName evidence="6">Glycosyl transferase family 2</fullName>
    </submittedName>
</protein>
<sequence>MSDLMVSIIFPVKNEGENVKNTLDSLTNVKNEAHYEVIIVDDASEDGCCDFLKQIDYPFPVKLVRTQGLGSANARNYAVNFASGNYFVFCDAHLFFEDNWLDNLIQPLVNGIADGVVPGIAPHDKPNVVGYGYTINLNKFKADFNGRSILKDDMEPTETPCLPGGCLAISKEVFEDIGGFDRGFIVWGHEDIEISIKLWLFGYRLYFATQKCRVWRPIYAEHCQHQYKRI</sequence>
<keyword evidence="4 6" id="KW-0808">Transferase</keyword>
<reference evidence="6 7" key="1">
    <citation type="journal article" date="2014" name="Genome Announc.">
        <title>Draft Genome Sequence of Brevibacillus panacihumi Strain W25, a Halotolerant Hydrocarbon-Degrading Bacterium.</title>
        <authorList>
            <person name="Wang X."/>
            <person name="Jin D."/>
            <person name="Zhou L."/>
            <person name="Wu L."/>
            <person name="An W."/>
            <person name="Chen Y."/>
            <person name="Zhao L."/>
        </authorList>
    </citation>
    <scope>NUCLEOTIDE SEQUENCE [LARGE SCALE GENOMIC DNA]</scope>
    <source>
        <strain evidence="6 7">W25</strain>
    </source>
</reference>
<dbReference type="AlphaFoldDB" id="V6MIT2"/>
<evidence type="ECO:0000256" key="2">
    <source>
        <dbReference type="ARBA" id="ARBA00006739"/>
    </source>
</evidence>
<dbReference type="eggNOG" id="COG1216">
    <property type="taxonomic scope" value="Bacteria"/>
</dbReference>
<dbReference type="InterPro" id="IPR029044">
    <property type="entry name" value="Nucleotide-diphossugar_trans"/>
</dbReference>
<dbReference type="PANTHER" id="PTHR43179">
    <property type="entry name" value="RHAMNOSYLTRANSFERASE WBBL"/>
    <property type="match status" value="1"/>
</dbReference>
<gene>
    <name evidence="6" type="ORF">T458_05915</name>
</gene>
<evidence type="ECO:0000313" key="6">
    <source>
        <dbReference type="EMBL" id="EST55343.1"/>
    </source>
</evidence>
<keyword evidence="3" id="KW-0328">Glycosyltransferase</keyword>
<evidence type="ECO:0000256" key="1">
    <source>
        <dbReference type="ARBA" id="ARBA00004776"/>
    </source>
</evidence>
<comment type="pathway">
    <text evidence="1">Cell wall biogenesis; cell wall polysaccharide biosynthesis.</text>
</comment>
<evidence type="ECO:0000259" key="5">
    <source>
        <dbReference type="Pfam" id="PF00535"/>
    </source>
</evidence>
<dbReference type="Proteomes" id="UP000017973">
    <property type="component" value="Unassembled WGS sequence"/>
</dbReference>
<dbReference type="Pfam" id="PF00535">
    <property type="entry name" value="Glycos_transf_2"/>
    <property type="match status" value="1"/>
</dbReference>
<dbReference type="EMBL" id="AYJU01000003">
    <property type="protein sequence ID" value="EST55343.1"/>
    <property type="molecule type" value="Genomic_DNA"/>
</dbReference>
<dbReference type="InterPro" id="IPR001173">
    <property type="entry name" value="Glyco_trans_2-like"/>
</dbReference>
<proteinExistence type="inferred from homology"/>